<keyword evidence="10" id="KW-0732">Signal</keyword>
<evidence type="ECO:0000256" key="2">
    <source>
        <dbReference type="ARBA" id="ARBA00004308"/>
    </source>
</evidence>
<organism evidence="11">
    <name type="scientific">Phallusia mammillata</name>
    <dbReference type="NCBI Taxonomy" id="59560"/>
    <lineage>
        <taxon>Eukaryota</taxon>
        <taxon>Metazoa</taxon>
        <taxon>Chordata</taxon>
        <taxon>Tunicata</taxon>
        <taxon>Ascidiacea</taxon>
        <taxon>Phlebobranchia</taxon>
        <taxon>Ascidiidae</taxon>
        <taxon>Phallusia</taxon>
    </lineage>
</organism>
<proteinExistence type="evidence at transcript level"/>
<keyword evidence="6" id="KW-0472">Membrane</keyword>
<dbReference type="InterPro" id="IPR002172">
    <property type="entry name" value="LDrepeatLR_classA_rpt"/>
</dbReference>
<feature type="region of interest" description="Disordered" evidence="9">
    <location>
        <begin position="298"/>
        <end position="326"/>
    </location>
</feature>
<keyword evidence="3" id="KW-0812">Transmembrane</keyword>
<feature type="region of interest" description="Disordered" evidence="9">
    <location>
        <begin position="189"/>
        <end position="250"/>
    </location>
</feature>
<evidence type="ECO:0000256" key="1">
    <source>
        <dbReference type="ARBA" id="ARBA00004167"/>
    </source>
</evidence>
<name>A0A6F9DJ45_9ASCI</name>
<keyword evidence="7 8" id="KW-1015">Disulfide bond</keyword>
<dbReference type="InterPro" id="IPR050685">
    <property type="entry name" value="LDLR"/>
</dbReference>
<comment type="caution">
    <text evidence="8">Lacks conserved residue(s) required for the propagation of feature annotation.</text>
</comment>
<dbReference type="GO" id="GO:0005886">
    <property type="term" value="C:plasma membrane"/>
    <property type="evidence" value="ECO:0007669"/>
    <property type="project" value="TreeGrafter"/>
</dbReference>
<dbReference type="PROSITE" id="PS01209">
    <property type="entry name" value="LDLRA_1"/>
    <property type="match status" value="1"/>
</dbReference>
<keyword evidence="11" id="KW-0645">Protease</keyword>
<dbReference type="GO" id="GO:0006508">
    <property type="term" value="P:proteolysis"/>
    <property type="evidence" value="ECO:0007669"/>
    <property type="project" value="UniProtKB-KW"/>
</dbReference>
<evidence type="ECO:0000256" key="7">
    <source>
        <dbReference type="ARBA" id="ARBA00023157"/>
    </source>
</evidence>
<dbReference type="EMBL" id="LR787632">
    <property type="protein sequence ID" value="CAB3263494.1"/>
    <property type="molecule type" value="mRNA"/>
</dbReference>
<sequence>MEIMTFNTIFAIIVLAQIFSFTKALPLTDDLSYEYSMDDEPSMSANTGGDYYGYDYSQPEPGKYRCRGVMISIEYKHLCDGNPDCDQLDDEDPVVCRQYIDMPSTTVSPLAPASIETTTTSTAAPTTDEFDIAVFDYSDVVCADDEFQCKADPGVCMPNLVICDGESDCSDGEDETFCAPQLVHPSILPTPRIRNHFEPPTGESSMRGSMKSRGAIESNEHPDSVFRIGQPRHSSPPTNSPPPPPSSAQTVATTLFPNIIKRVLHRATPPPVVQMSEVREVNVEPERLGFEAVHRYIPMPEKSQPPPRRFLGESGETNPDDHEPSLQQLSDEEAEDFMNAALEQETRTLPTTAVSPNALPAKPSVHKAKVRGLMGQLIKQMGRLIATDLENRDIDLDLKISSARPSNGRTLNDEPRMILRLQIEV</sequence>
<dbReference type="GO" id="GO:0008233">
    <property type="term" value="F:peptidase activity"/>
    <property type="evidence" value="ECO:0007669"/>
    <property type="project" value="UniProtKB-KW"/>
</dbReference>
<evidence type="ECO:0000256" key="3">
    <source>
        <dbReference type="ARBA" id="ARBA00022692"/>
    </source>
</evidence>
<dbReference type="GO" id="GO:0012505">
    <property type="term" value="C:endomembrane system"/>
    <property type="evidence" value="ECO:0007669"/>
    <property type="project" value="UniProtKB-SubCell"/>
</dbReference>
<evidence type="ECO:0000256" key="10">
    <source>
        <dbReference type="SAM" id="SignalP"/>
    </source>
</evidence>
<gene>
    <name evidence="11" type="primary">Lrp1b-003</name>
</gene>
<dbReference type="Gene3D" id="2.40.128.620">
    <property type="match status" value="1"/>
</dbReference>
<keyword evidence="5" id="KW-1133">Transmembrane helix</keyword>
<feature type="disulfide bond" evidence="8">
    <location>
        <begin position="163"/>
        <end position="178"/>
    </location>
</feature>
<dbReference type="InterPro" id="IPR023415">
    <property type="entry name" value="LDLR_class-A_CS"/>
</dbReference>
<evidence type="ECO:0000256" key="8">
    <source>
        <dbReference type="PROSITE-ProRule" id="PRU00124"/>
    </source>
</evidence>
<dbReference type="PRINTS" id="PR00261">
    <property type="entry name" value="LDLRECEPTOR"/>
</dbReference>
<keyword evidence="11" id="KW-0378">Hydrolase</keyword>
<dbReference type="SMART" id="SM00192">
    <property type="entry name" value="LDLa"/>
    <property type="match status" value="2"/>
</dbReference>
<protein>
    <submittedName>
        <fullName evidence="11">Serine protease nudel</fullName>
    </submittedName>
</protein>
<evidence type="ECO:0000256" key="5">
    <source>
        <dbReference type="ARBA" id="ARBA00022989"/>
    </source>
</evidence>
<dbReference type="PANTHER" id="PTHR24270">
    <property type="entry name" value="LOW-DENSITY LIPOPROTEIN RECEPTOR-RELATED"/>
    <property type="match status" value="1"/>
</dbReference>
<feature type="chain" id="PRO_5026237749" evidence="10">
    <location>
        <begin position="25"/>
        <end position="425"/>
    </location>
</feature>
<keyword evidence="4" id="KW-0677">Repeat</keyword>
<evidence type="ECO:0000256" key="6">
    <source>
        <dbReference type="ARBA" id="ARBA00023136"/>
    </source>
</evidence>
<dbReference type="PANTHER" id="PTHR24270:SF62">
    <property type="entry name" value="LOW-DENSITY LIPOPROTEIN RECEPTOR-RELATED PROTEIN 2"/>
    <property type="match status" value="1"/>
</dbReference>
<dbReference type="Pfam" id="PF00057">
    <property type="entry name" value="Ldl_recept_a"/>
    <property type="match status" value="1"/>
</dbReference>
<evidence type="ECO:0000256" key="4">
    <source>
        <dbReference type="ARBA" id="ARBA00022737"/>
    </source>
</evidence>
<feature type="signal peptide" evidence="10">
    <location>
        <begin position="1"/>
        <end position="24"/>
    </location>
</feature>
<dbReference type="InterPro" id="IPR036055">
    <property type="entry name" value="LDL_receptor-like_sf"/>
</dbReference>
<dbReference type="PROSITE" id="PS50068">
    <property type="entry name" value="LDLRA_2"/>
    <property type="match status" value="1"/>
</dbReference>
<dbReference type="SUPFAM" id="SSF57424">
    <property type="entry name" value="LDL receptor-like module"/>
    <property type="match status" value="1"/>
</dbReference>
<dbReference type="CDD" id="cd00112">
    <property type="entry name" value="LDLa"/>
    <property type="match status" value="1"/>
</dbReference>
<evidence type="ECO:0000313" key="11">
    <source>
        <dbReference type="EMBL" id="CAB3263494.1"/>
    </source>
</evidence>
<reference evidence="11" key="1">
    <citation type="submission" date="2020-04" db="EMBL/GenBank/DDBJ databases">
        <authorList>
            <person name="Neveu A P."/>
        </authorList>
    </citation>
    <scope>NUCLEOTIDE SEQUENCE</scope>
    <source>
        <tissue evidence="11">Whole embryo</tissue>
    </source>
</reference>
<dbReference type="GO" id="GO:0016192">
    <property type="term" value="P:vesicle-mediated transport"/>
    <property type="evidence" value="ECO:0007669"/>
    <property type="project" value="UniProtKB-ARBA"/>
</dbReference>
<dbReference type="AlphaFoldDB" id="A0A6F9DJ45"/>
<evidence type="ECO:0000256" key="9">
    <source>
        <dbReference type="SAM" id="MobiDB-lite"/>
    </source>
</evidence>
<accession>A0A6F9DJ45</accession>
<comment type="subcellular location">
    <subcellularLocation>
        <location evidence="2">Endomembrane system</location>
    </subcellularLocation>
    <subcellularLocation>
        <location evidence="1">Membrane</location>
        <topology evidence="1">Single-pass membrane protein</topology>
    </subcellularLocation>
</comment>